<sequence>MQLKNILAVFAAANLVAAVPTAEPGDDIDVAGGEDEIHIVGRTNPPPPPPASFWCKGAIVAGVAGTQCGLTSCMNMGGPGGGGQCGNLQCSTGKYVAFPAPSPNNWNSYVVCSK</sequence>
<keyword evidence="3" id="KW-1185">Reference proteome</keyword>
<evidence type="ECO:0000256" key="1">
    <source>
        <dbReference type="SAM" id="SignalP"/>
    </source>
</evidence>
<dbReference type="Proteomes" id="UP000248349">
    <property type="component" value="Unassembled WGS sequence"/>
</dbReference>
<dbReference type="AlphaFoldDB" id="A0A318Z579"/>
<feature type="signal peptide" evidence="1">
    <location>
        <begin position="1"/>
        <end position="18"/>
    </location>
</feature>
<feature type="chain" id="PRO_5016429438" evidence="1">
    <location>
        <begin position="19"/>
        <end position="114"/>
    </location>
</feature>
<protein>
    <submittedName>
        <fullName evidence="2">Uncharacterized protein</fullName>
    </submittedName>
</protein>
<keyword evidence="1" id="KW-0732">Signal</keyword>
<evidence type="ECO:0000313" key="3">
    <source>
        <dbReference type="Proteomes" id="UP000248349"/>
    </source>
</evidence>
<name>A0A318Z579_9EURO</name>
<evidence type="ECO:0000313" key="2">
    <source>
        <dbReference type="EMBL" id="PYH42465.1"/>
    </source>
</evidence>
<gene>
    <name evidence="2" type="ORF">BP01DRAFT_404768</name>
</gene>
<reference evidence="2 3" key="1">
    <citation type="submission" date="2016-12" db="EMBL/GenBank/DDBJ databases">
        <title>The genomes of Aspergillus section Nigri reveals drivers in fungal speciation.</title>
        <authorList>
            <consortium name="DOE Joint Genome Institute"/>
            <person name="Vesth T.C."/>
            <person name="Nybo J."/>
            <person name="Theobald S."/>
            <person name="Brandl J."/>
            <person name="Frisvad J.C."/>
            <person name="Nielsen K.F."/>
            <person name="Lyhne E.K."/>
            <person name="Kogle M.E."/>
            <person name="Kuo A."/>
            <person name="Riley R."/>
            <person name="Clum A."/>
            <person name="Nolan M."/>
            <person name="Lipzen A."/>
            <person name="Salamov A."/>
            <person name="Henrissat B."/>
            <person name="Wiebenga A."/>
            <person name="De Vries R.P."/>
            <person name="Grigoriev I.V."/>
            <person name="Mortensen U.H."/>
            <person name="Andersen M.R."/>
            <person name="Baker S.E."/>
        </authorList>
    </citation>
    <scope>NUCLEOTIDE SEQUENCE [LARGE SCALE GENOMIC DNA]</scope>
    <source>
        <strain evidence="2 3">JOP 1030-1</strain>
    </source>
</reference>
<accession>A0A318Z579</accession>
<proteinExistence type="predicted"/>
<dbReference type="EMBL" id="KZ821251">
    <property type="protein sequence ID" value="PYH42465.1"/>
    <property type="molecule type" value="Genomic_DNA"/>
</dbReference>
<dbReference type="RefSeq" id="XP_025428447.1">
    <property type="nucleotide sequence ID" value="XM_025578715.1"/>
</dbReference>
<dbReference type="GeneID" id="37079944"/>
<dbReference type="OrthoDB" id="10323967at2759"/>
<organism evidence="2 3">
    <name type="scientific">Aspergillus saccharolyticus JOP 1030-1</name>
    <dbReference type="NCBI Taxonomy" id="1450539"/>
    <lineage>
        <taxon>Eukaryota</taxon>
        <taxon>Fungi</taxon>
        <taxon>Dikarya</taxon>
        <taxon>Ascomycota</taxon>
        <taxon>Pezizomycotina</taxon>
        <taxon>Eurotiomycetes</taxon>
        <taxon>Eurotiomycetidae</taxon>
        <taxon>Eurotiales</taxon>
        <taxon>Aspergillaceae</taxon>
        <taxon>Aspergillus</taxon>
        <taxon>Aspergillus subgen. Circumdati</taxon>
    </lineage>
</organism>